<organism evidence="2 3">
    <name type="scientific">Caerostris extrusa</name>
    <name type="common">Bark spider</name>
    <name type="synonym">Caerostris bankana</name>
    <dbReference type="NCBI Taxonomy" id="172846"/>
    <lineage>
        <taxon>Eukaryota</taxon>
        <taxon>Metazoa</taxon>
        <taxon>Ecdysozoa</taxon>
        <taxon>Arthropoda</taxon>
        <taxon>Chelicerata</taxon>
        <taxon>Arachnida</taxon>
        <taxon>Araneae</taxon>
        <taxon>Araneomorphae</taxon>
        <taxon>Entelegynae</taxon>
        <taxon>Araneoidea</taxon>
        <taxon>Araneidae</taxon>
        <taxon>Caerostris</taxon>
    </lineage>
</organism>
<protein>
    <submittedName>
        <fullName evidence="2">Uncharacterized protein</fullName>
    </submittedName>
</protein>
<comment type="caution">
    <text evidence="2">The sequence shown here is derived from an EMBL/GenBank/DDBJ whole genome shotgun (WGS) entry which is preliminary data.</text>
</comment>
<dbReference type="AlphaFoldDB" id="A0AAV4RL05"/>
<sequence length="78" mass="8678">MLVALVVLYWRFIAISNENVRSGNPVSLSLQRYAITYSQAVHSSGSQTSDAVAVFEKFFDRSVENFEIARRSASAGFN</sequence>
<feature type="signal peptide" evidence="1">
    <location>
        <begin position="1"/>
        <end position="16"/>
    </location>
</feature>
<evidence type="ECO:0000256" key="1">
    <source>
        <dbReference type="SAM" id="SignalP"/>
    </source>
</evidence>
<keyword evidence="3" id="KW-1185">Reference proteome</keyword>
<evidence type="ECO:0000313" key="3">
    <source>
        <dbReference type="Proteomes" id="UP001054945"/>
    </source>
</evidence>
<dbReference type="Proteomes" id="UP001054945">
    <property type="component" value="Unassembled WGS sequence"/>
</dbReference>
<name>A0AAV4RL05_CAEEX</name>
<dbReference type="EMBL" id="BPLR01008049">
    <property type="protein sequence ID" value="GIY21704.1"/>
    <property type="molecule type" value="Genomic_DNA"/>
</dbReference>
<gene>
    <name evidence="2" type="ORF">CEXT_121581</name>
</gene>
<feature type="chain" id="PRO_5043506645" evidence="1">
    <location>
        <begin position="17"/>
        <end position="78"/>
    </location>
</feature>
<accession>A0AAV4RL05</accession>
<reference evidence="2 3" key="1">
    <citation type="submission" date="2021-06" db="EMBL/GenBank/DDBJ databases">
        <title>Caerostris extrusa draft genome.</title>
        <authorList>
            <person name="Kono N."/>
            <person name="Arakawa K."/>
        </authorList>
    </citation>
    <scope>NUCLEOTIDE SEQUENCE [LARGE SCALE GENOMIC DNA]</scope>
</reference>
<evidence type="ECO:0000313" key="2">
    <source>
        <dbReference type="EMBL" id="GIY21704.1"/>
    </source>
</evidence>
<keyword evidence="1" id="KW-0732">Signal</keyword>
<proteinExistence type="predicted"/>